<dbReference type="EMBL" id="PPCV01000003">
    <property type="protein sequence ID" value="RXW32799.1"/>
    <property type="molecule type" value="Genomic_DNA"/>
</dbReference>
<dbReference type="Pfam" id="PF04328">
    <property type="entry name" value="Sel_put"/>
    <property type="match status" value="1"/>
</dbReference>
<evidence type="ECO:0000313" key="1">
    <source>
        <dbReference type="EMBL" id="RXW32799.1"/>
    </source>
</evidence>
<proteinExistence type="predicted"/>
<dbReference type="OrthoDB" id="3541280at2"/>
<evidence type="ECO:0000313" key="2">
    <source>
        <dbReference type="Proteomes" id="UP000290624"/>
    </source>
</evidence>
<sequence>MVAFAKECRRFARGVLGSDAYDKYLHHHRVTGCDHEPLSERDFWRAKYRDQDHNPGSRCC</sequence>
<protein>
    <submittedName>
        <fullName evidence="1">DUF466 domain-containing protein</fullName>
    </submittedName>
</protein>
<comment type="caution">
    <text evidence="1">The sequence shown here is derived from an EMBL/GenBank/DDBJ whole genome shotgun (WGS) entry which is preliminary data.</text>
</comment>
<reference evidence="1 2" key="1">
    <citation type="submission" date="2018-01" db="EMBL/GenBank/DDBJ databases">
        <title>Lactibacter flavus gen. nov., sp. nov., a novel bacterium of the family Propionibacteriaceae isolated from raw milk and dairy products.</title>
        <authorList>
            <person name="Wenning M."/>
            <person name="Breitenwieser F."/>
            <person name="Huptas C."/>
            <person name="von Neubeck M."/>
            <person name="Busse H.-J."/>
            <person name="Scherer S."/>
        </authorList>
    </citation>
    <scope>NUCLEOTIDE SEQUENCE [LARGE SCALE GENOMIC DNA]</scope>
    <source>
        <strain evidence="1 2">VG341</strain>
    </source>
</reference>
<dbReference type="Proteomes" id="UP000290624">
    <property type="component" value="Unassembled WGS sequence"/>
</dbReference>
<organism evidence="1 2">
    <name type="scientific">Propioniciclava flava</name>
    <dbReference type="NCBI Taxonomy" id="2072026"/>
    <lineage>
        <taxon>Bacteria</taxon>
        <taxon>Bacillati</taxon>
        <taxon>Actinomycetota</taxon>
        <taxon>Actinomycetes</taxon>
        <taxon>Propionibacteriales</taxon>
        <taxon>Propionibacteriaceae</taxon>
        <taxon>Propioniciclava</taxon>
    </lineage>
</organism>
<gene>
    <name evidence="1" type="ORF">C1706_05440</name>
</gene>
<dbReference type="AlphaFoldDB" id="A0A4Q2EHM0"/>
<name>A0A4Q2EHM0_9ACTN</name>
<dbReference type="InterPro" id="IPR007423">
    <property type="entry name" value="Sel_put"/>
</dbReference>
<keyword evidence="2" id="KW-1185">Reference proteome</keyword>
<accession>A0A4Q2EHM0</accession>